<evidence type="ECO:0000259" key="8">
    <source>
        <dbReference type="Pfam" id="PF03936"/>
    </source>
</evidence>
<dbReference type="PANTHER" id="PTHR31739">
    <property type="entry name" value="ENT-COPALYL DIPHOSPHATE SYNTHASE, CHLOROPLASTIC"/>
    <property type="match status" value="1"/>
</dbReference>
<feature type="domain" description="Terpene synthase N-terminal" evidence="7">
    <location>
        <begin position="266"/>
        <end position="474"/>
    </location>
</feature>
<comment type="cofactor">
    <cofactor evidence="2">
        <name>Mg(2+)</name>
        <dbReference type="ChEBI" id="CHEBI:18420"/>
    </cofactor>
</comment>
<dbReference type="SUPFAM" id="SSF48576">
    <property type="entry name" value="Terpenoid synthases"/>
    <property type="match status" value="1"/>
</dbReference>
<dbReference type="PANTHER" id="PTHR31739:SF25">
    <property type="entry name" value="(E,E)-GERANYLLINALOOL SYNTHASE"/>
    <property type="match status" value="1"/>
</dbReference>
<keyword evidence="3" id="KW-0479">Metal-binding</keyword>
<dbReference type="CDD" id="cd00684">
    <property type="entry name" value="Terpene_cyclase_plant_C1"/>
    <property type="match status" value="1"/>
</dbReference>
<keyword evidence="10" id="KW-1185">Reference proteome</keyword>
<dbReference type="InterPro" id="IPR001906">
    <property type="entry name" value="Terpene_synth_N"/>
</dbReference>
<dbReference type="SFLD" id="SFLDS00005">
    <property type="entry name" value="Isoprenoid_Synthase_Type_I"/>
    <property type="match status" value="1"/>
</dbReference>
<keyword evidence="4" id="KW-0460">Magnesium</keyword>
<accession>A0AAD3NSH2</accession>
<comment type="similarity">
    <text evidence="6">Belongs to the terpene synthase family. Tpsa subfamily.</text>
</comment>
<dbReference type="InterPro" id="IPR050148">
    <property type="entry name" value="Terpene_synthase-like"/>
</dbReference>
<keyword evidence="5" id="KW-0456">Lyase</keyword>
<dbReference type="GO" id="GO:0016102">
    <property type="term" value="P:diterpenoid biosynthetic process"/>
    <property type="evidence" value="ECO:0007669"/>
    <property type="project" value="InterPro"/>
</dbReference>
<evidence type="ECO:0000256" key="1">
    <source>
        <dbReference type="ARBA" id="ARBA00001936"/>
    </source>
</evidence>
<evidence type="ECO:0000256" key="6">
    <source>
        <dbReference type="ARBA" id="ARBA00038405"/>
    </source>
</evidence>
<protein>
    <submittedName>
        <fullName evidence="9">Uncharacterized protein</fullName>
    </submittedName>
</protein>
<dbReference type="Gene3D" id="1.10.600.10">
    <property type="entry name" value="Farnesyl Diphosphate Synthase"/>
    <property type="match status" value="1"/>
</dbReference>
<dbReference type="FunFam" id="1.50.10.130:FF:000002">
    <property type="entry name" value="Ent-copalyl diphosphate synthase, chloroplastic"/>
    <property type="match status" value="1"/>
</dbReference>
<comment type="cofactor">
    <cofactor evidence="1">
        <name>Mn(2+)</name>
        <dbReference type="ChEBI" id="CHEBI:29035"/>
    </cofactor>
</comment>
<dbReference type="AlphaFoldDB" id="A0AAD3NSH2"/>
<dbReference type="InterPro" id="IPR008949">
    <property type="entry name" value="Isoprenoid_synthase_dom_sf"/>
</dbReference>
<gene>
    <name evidence="9" type="ORF">SUGI_1481090</name>
</gene>
<evidence type="ECO:0000313" key="10">
    <source>
        <dbReference type="Proteomes" id="UP001234787"/>
    </source>
</evidence>
<evidence type="ECO:0000259" key="7">
    <source>
        <dbReference type="Pfam" id="PF01397"/>
    </source>
</evidence>
<name>A0AAD3NSH2_CRYJA</name>
<dbReference type="InterPro" id="IPR044814">
    <property type="entry name" value="Terpene_cyclase_plant_C1"/>
</dbReference>
<evidence type="ECO:0000256" key="2">
    <source>
        <dbReference type="ARBA" id="ARBA00001946"/>
    </source>
</evidence>
<dbReference type="InterPro" id="IPR008930">
    <property type="entry name" value="Terpenoid_cyclase/PrenylTrfase"/>
</dbReference>
<feature type="domain" description="Terpene synthase metal-binding" evidence="8">
    <location>
        <begin position="543"/>
        <end position="775"/>
    </location>
</feature>
<proteinExistence type="inferred from homology"/>
<organism evidence="9 10">
    <name type="scientific">Cryptomeria japonica</name>
    <name type="common">Japanese cedar</name>
    <name type="synonym">Cupressus japonica</name>
    <dbReference type="NCBI Taxonomy" id="3369"/>
    <lineage>
        <taxon>Eukaryota</taxon>
        <taxon>Viridiplantae</taxon>
        <taxon>Streptophyta</taxon>
        <taxon>Embryophyta</taxon>
        <taxon>Tracheophyta</taxon>
        <taxon>Spermatophyta</taxon>
        <taxon>Pinopsida</taxon>
        <taxon>Pinidae</taxon>
        <taxon>Conifers II</taxon>
        <taxon>Cupressales</taxon>
        <taxon>Cupressaceae</taxon>
        <taxon>Cryptomeria</taxon>
    </lineage>
</organism>
<dbReference type="Pfam" id="PF03936">
    <property type="entry name" value="Terpene_synth_C"/>
    <property type="match status" value="1"/>
</dbReference>
<evidence type="ECO:0000313" key="9">
    <source>
        <dbReference type="EMBL" id="GLJ58866.1"/>
    </source>
</evidence>
<dbReference type="EMBL" id="BSEH01000577">
    <property type="protein sequence ID" value="GLJ58866.1"/>
    <property type="molecule type" value="Genomic_DNA"/>
</dbReference>
<dbReference type="GO" id="GO:0010333">
    <property type="term" value="F:terpene synthase activity"/>
    <property type="evidence" value="ECO:0007669"/>
    <property type="project" value="InterPro"/>
</dbReference>
<dbReference type="InterPro" id="IPR034741">
    <property type="entry name" value="Terpene_cyclase-like_1_C"/>
</dbReference>
<dbReference type="InterPro" id="IPR036965">
    <property type="entry name" value="Terpene_synth_N_sf"/>
</dbReference>
<dbReference type="SFLD" id="SFLDG01014">
    <property type="entry name" value="Terpene_Cyclase_Like_1_N-term"/>
    <property type="match status" value="1"/>
</dbReference>
<sequence>MAPILFAPLIPVSTVNTKSPRWISMKAHGCLRFGNYSRAKSLAWRNIPSAVVGEDAKSLQAYYGKPDYVQSVSTFEAPSDEMDKRIEELVAEIKAIFNSMEDGEISPSPYDTAWVARISAIDGSAKPQFPQMVDWILHNQLPDGSWGENRRFLACDRLLNTLSCIATLAFWGVGNNQVNRGIEFLKGNTEGMIKEANHRSKGFEIVFPALLNQAKLLGLDLPYEVPIIKQINEKRDSELKKVSFEELHSHPSTMLQCLEGIQEVVDWKNILKLQSQDGSFSSSPASTACVFMQTGDNKCLRFLTSLVAKFGDHVPSIYPVDIAERLRAVDSVESLGLERHFQTEIKQAMDYVFHYWSERGIGLGRKSLVPDIDITATAFRLLRTFGYTVSSDALQNIKSEAEELSKRSGDENCAGIIAILSLYRCSQLNFPGENVMREIGAFAEDYLARSLESKNFCQAKAVKENLRQEIEYALSARWNRNMPRLMARNHIVAFNPDDLWLGKTLYRLPKASNDKYLELAKLDFNSIQAKLRSEIQHIKRWYKECKFPQLDFTRHREVAVYWTSSVVMFEQQYTDCRLDFTKAGILGVITDDLYDTYATLQQLKLFNEAFERWDPLQIDQLPEDMKIVFMGFYNTLTDISERAREVQGRDVLPYLRQQWLNLLFSFTKEREWMERSYPPLLDEYWENAKVSIAMESTILTPIFSTGDILPDHILGKLDFLNLVSEAGRLMNDFRTFQRERDRGELASFVQCYMNEHPGCTEEEALNYMEEVNEEALTQLNYHFLMRADIPKRYRTLLFNTARIMQIIYRKEDGFLNAAEDLEDSIKKSLYEPLL</sequence>
<evidence type="ECO:0000256" key="4">
    <source>
        <dbReference type="ARBA" id="ARBA00022842"/>
    </source>
</evidence>
<dbReference type="Gene3D" id="1.50.10.160">
    <property type="match status" value="1"/>
</dbReference>
<evidence type="ECO:0000256" key="5">
    <source>
        <dbReference type="ARBA" id="ARBA00023239"/>
    </source>
</evidence>
<dbReference type="Pfam" id="PF01397">
    <property type="entry name" value="Terpene_synth"/>
    <property type="match status" value="1"/>
</dbReference>
<reference evidence="9" key="1">
    <citation type="submission" date="2022-12" db="EMBL/GenBank/DDBJ databases">
        <title>Chromosome-Level Genome Assembly of Japanese Cedar (Cryptomeriajaponica D. Don).</title>
        <authorList>
            <person name="Fujino T."/>
            <person name="Yamaguchi K."/>
            <person name="Yokoyama T."/>
            <person name="Hamanaka T."/>
            <person name="Harazono Y."/>
            <person name="Kamada H."/>
            <person name="Kobayashi W."/>
            <person name="Ujino-Ihara T."/>
            <person name="Uchiyama K."/>
            <person name="Matsumoto A."/>
            <person name="Izuno A."/>
            <person name="Tsumura Y."/>
            <person name="Toyoda A."/>
            <person name="Shigenobu S."/>
            <person name="Moriguchi Y."/>
            <person name="Ueno S."/>
            <person name="Kasahara M."/>
        </authorList>
    </citation>
    <scope>NUCLEOTIDE SEQUENCE</scope>
</reference>
<dbReference type="FunFam" id="1.10.600.10:FF:000005">
    <property type="entry name" value="Ent-kaur-16-ene synthase, chloroplastic"/>
    <property type="match status" value="1"/>
</dbReference>
<dbReference type="Gene3D" id="1.50.10.130">
    <property type="entry name" value="Terpene synthase, N-terminal domain"/>
    <property type="match status" value="1"/>
</dbReference>
<dbReference type="Proteomes" id="UP001234787">
    <property type="component" value="Unassembled WGS sequence"/>
</dbReference>
<dbReference type="SUPFAM" id="SSF48239">
    <property type="entry name" value="Terpenoid cyclases/Protein prenyltransferases"/>
    <property type="match status" value="2"/>
</dbReference>
<dbReference type="SFLD" id="SFLDG01019">
    <property type="entry name" value="Terpene_Cyclase_Like_1_C_Termi"/>
    <property type="match status" value="1"/>
</dbReference>
<comment type="caution">
    <text evidence="9">The sequence shown here is derived from an EMBL/GenBank/DDBJ whole genome shotgun (WGS) entry which is preliminary data.</text>
</comment>
<dbReference type="InterPro" id="IPR005630">
    <property type="entry name" value="Terpene_synthase_metal-bd"/>
</dbReference>
<dbReference type="GO" id="GO:0000287">
    <property type="term" value="F:magnesium ion binding"/>
    <property type="evidence" value="ECO:0007669"/>
    <property type="project" value="InterPro"/>
</dbReference>
<dbReference type="GO" id="GO:0010597">
    <property type="term" value="P:green leaf volatile biosynthetic process"/>
    <property type="evidence" value="ECO:0007669"/>
    <property type="project" value="UniProtKB-ARBA"/>
</dbReference>
<evidence type="ECO:0000256" key="3">
    <source>
        <dbReference type="ARBA" id="ARBA00022723"/>
    </source>
</evidence>